<dbReference type="EMBL" id="JOJR01004332">
    <property type="protein sequence ID" value="RCN27353.1"/>
    <property type="molecule type" value="Genomic_DNA"/>
</dbReference>
<dbReference type="OrthoDB" id="5851400at2759"/>
<feature type="region of interest" description="Disordered" evidence="1">
    <location>
        <begin position="722"/>
        <end position="743"/>
    </location>
</feature>
<proteinExistence type="predicted"/>
<keyword evidence="3" id="KW-1185">Reference proteome</keyword>
<feature type="region of interest" description="Disordered" evidence="1">
    <location>
        <begin position="429"/>
        <end position="528"/>
    </location>
</feature>
<organism evidence="2 3">
    <name type="scientific">Ancylostoma caninum</name>
    <name type="common">Dog hookworm</name>
    <dbReference type="NCBI Taxonomy" id="29170"/>
    <lineage>
        <taxon>Eukaryota</taxon>
        <taxon>Metazoa</taxon>
        <taxon>Ecdysozoa</taxon>
        <taxon>Nematoda</taxon>
        <taxon>Chromadorea</taxon>
        <taxon>Rhabditida</taxon>
        <taxon>Rhabditina</taxon>
        <taxon>Rhabditomorpha</taxon>
        <taxon>Strongyloidea</taxon>
        <taxon>Ancylostomatidae</taxon>
        <taxon>Ancylostomatinae</taxon>
        <taxon>Ancylostoma</taxon>
    </lineage>
</organism>
<feature type="compositionally biased region" description="Basic and acidic residues" evidence="1">
    <location>
        <begin position="497"/>
        <end position="518"/>
    </location>
</feature>
<evidence type="ECO:0008006" key="4">
    <source>
        <dbReference type="Google" id="ProtNLM"/>
    </source>
</evidence>
<dbReference type="InterPro" id="IPR021109">
    <property type="entry name" value="Peptidase_aspartic_dom_sf"/>
</dbReference>
<evidence type="ECO:0000256" key="1">
    <source>
        <dbReference type="SAM" id="MobiDB-lite"/>
    </source>
</evidence>
<protein>
    <recommendedName>
        <fullName evidence="4">Peptidase A2 domain-containing protein</fullName>
    </recommendedName>
</protein>
<feature type="compositionally biased region" description="Basic and acidic residues" evidence="1">
    <location>
        <begin position="732"/>
        <end position="743"/>
    </location>
</feature>
<sequence>MNPPERAAAEPREEQMEVGNTNYLWQQMLDQIAHECDCALSTQFRHLSQLKRQRVLAAVQKAVDGAKAVIEDVRKGDLEASEIVNALGTSAERLSIILPDILKDAAQMRALTSKIGCDADQLEKRLQEQEEEIQRLQRQLDNFQVEVPAQRQAERQPRPVRAPRQGKFEGQAWSQAREFVRKVDNTASFQSYVMSECDKKIDWQPSSPIQKLNAWSPTLSQKSSHSQGNGGSSPISSNFSSSCRPASTTHHPSDDLLIALKEVMKSQTIGEVKKYDGKSSLTDFIRALEVKYPKTVWSDADWRDILLNHLEGSARTHASNLPAEVLNSGFNAIVEELRKARRTPCERLKAQADWKDLRKSETESVFDFCCRLRKIAKRMSPNSDCDFEMGSKLYECLSHWKDSYYMLAALDSPDGTVFDEVCKVAQRLERTQEPTTSTATKTWKPQFGRGKEEQRNVQPNQQVVESQQAPQKKAATGEGPRRRGFPQQPRGQPQTTRQRDQPKTAEKHASKANAKKDSSTQPKPTRNTFSTHLKSWCCKIKRVRSAKPNSAYGGPCLCNIEIFGIKAKALIDTGSVITIIPLGLLKRAMEQGADLDNMVTMMGNGSDSQVYDASGNPMSFLMLIAATVSVEGAGTARVQMHIQKSNNDMILIGTNALEALGIHIQIGSGAKEEKQPAEERRKRDSSYPLASAARKDQVRANITSSYRMTIEFHLRYVMSPKDWRQSQQSIEGRSHGSFRKDSR</sequence>
<feature type="region of interest" description="Disordered" evidence="1">
    <location>
        <begin position="217"/>
        <end position="250"/>
    </location>
</feature>
<feature type="compositionally biased region" description="Low complexity" evidence="1">
    <location>
        <begin position="485"/>
        <end position="496"/>
    </location>
</feature>
<accession>A0A368F5J9</accession>
<feature type="compositionally biased region" description="Polar residues" evidence="1">
    <location>
        <begin position="433"/>
        <end position="443"/>
    </location>
</feature>
<dbReference type="Gene3D" id="2.40.70.10">
    <property type="entry name" value="Acid Proteases"/>
    <property type="match status" value="1"/>
</dbReference>
<feature type="region of interest" description="Disordered" evidence="1">
    <location>
        <begin position="669"/>
        <end position="692"/>
    </location>
</feature>
<feature type="compositionally biased region" description="Polar residues" evidence="1">
    <location>
        <begin position="519"/>
        <end position="528"/>
    </location>
</feature>
<evidence type="ECO:0000313" key="3">
    <source>
        <dbReference type="Proteomes" id="UP000252519"/>
    </source>
</evidence>
<feature type="region of interest" description="Disordered" evidence="1">
    <location>
        <begin position="147"/>
        <end position="171"/>
    </location>
</feature>
<dbReference type="CDD" id="cd12083">
    <property type="entry name" value="DD_cGKI"/>
    <property type="match status" value="1"/>
</dbReference>
<feature type="compositionally biased region" description="Basic and acidic residues" evidence="1">
    <location>
        <begin position="670"/>
        <end position="685"/>
    </location>
</feature>
<feature type="compositionally biased region" description="Polar residues" evidence="1">
    <location>
        <begin position="456"/>
        <end position="470"/>
    </location>
</feature>
<dbReference type="AlphaFoldDB" id="A0A368F5J9"/>
<comment type="caution">
    <text evidence="2">The sequence shown here is derived from an EMBL/GenBank/DDBJ whole genome shotgun (WGS) entry which is preliminary data.</text>
</comment>
<feature type="compositionally biased region" description="Low complexity" evidence="1">
    <location>
        <begin position="232"/>
        <end position="242"/>
    </location>
</feature>
<evidence type="ECO:0000313" key="2">
    <source>
        <dbReference type="EMBL" id="RCN27353.1"/>
    </source>
</evidence>
<reference evidence="2 3" key="1">
    <citation type="submission" date="2014-10" db="EMBL/GenBank/DDBJ databases">
        <title>Draft genome of the hookworm Ancylostoma caninum.</title>
        <authorList>
            <person name="Mitreva M."/>
        </authorList>
    </citation>
    <scope>NUCLEOTIDE SEQUENCE [LARGE SCALE GENOMIC DNA]</scope>
    <source>
        <strain evidence="2 3">Baltimore</strain>
    </source>
</reference>
<dbReference type="Proteomes" id="UP000252519">
    <property type="component" value="Unassembled WGS sequence"/>
</dbReference>
<gene>
    <name evidence="2" type="ORF">ANCCAN_26913</name>
</gene>
<name>A0A368F5J9_ANCCA</name>
<dbReference type="SUPFAM" id="SSF50630">
    <property type="entry name" value="Acid proteases"/>
    <property type="match status" value="1"/>
</dbReference>